<evidence type="ECO:0008006" key="3">
    <source>
        <dbReference type="Google" id="ProtNLM"/>
    </source>
</evidence>
<dbReference type="Proteomes" id="UP000177785">
    <property type="component" value="Unassembled WGS sequence"/>
</dbReference>
<dbReference type="EMBL" id="MHNL01000011">
    <property type="protein sequence ID" value="OGZ44998.1"/>
    <property type="molecule type" value="Genomic_DNA"/>
</dbReference>
<sequence length="293" mass="34294">MAETDRRFEYFMPDISMMGAPIMRKCELARDAGFDGIEVFLWQNELTSVPEWRAKAGLAGLKLHFHEAWSYDESPKISNWVFHHLGMLPQVPGEGLDWCQVIEEEPVVVYAHHMRDWQRLRDNFRFQTFSLLNPVTREFVMHVSDFLDLAVRLELPLVFDTQHYATWCLGVGMVGDTQFRRFCFQKTREGESRLWDCIRRGWEQLRPYVREIHLNNYVPALGELFGANIFPDPGKGMLDLARFGQMVRESSWSGTVIPEVSPVHMWRGGYSVKRFQQLRLLAERYMTGNQSLP</sequence>
<dbReference type="InterPro" id="IPR036237">
    <property type="entry name" value="Xyl_isomerase-like_sf"/>
</dbReference>
<dbReference type="SUPFAM" id="SSF51658">
    <property type="entry name" value="Xylose isomerase-like"/>
    <property type="match status" value="1"/>
</dbReference>
<name>A0A1G2G568_9BACT</name>
<comment type="caution">
    <text evidence="1">The sequence shown here is derived from an EMBL/GenBank/DDBJ whole genome shotgun (WGS) entry which is preliminary data.</text>
</comment>
<reference evidence="1 2" key="1">
    <citation type="journal article" date="2016" name="Nat. Commun.">
        <title>Thousands of microbial genomes shed light on interconnected biogeochemical processes in an aquifer system.</title>
        <authorList>
            <person name="Anantharaman K."/>
            <person name="Brown C.T."/>
            <person name="Hug L.A."/>
            <person name="Sharon I."/>
            <person name="Castelle C.J."/>
            <person name="Probst A.J."/>
            <person name="Thomas B.C."/>
            <person name="Singh A."/>
            <person name="Wilkins M.J."/>
            <person name="Karaoz U."/>
            <person name="Brodie E.L."/>
            <person name="Williams K.H."/>
            <person name="Hubbard S.S."/>
            <person name="Banfield J.F."/>
        </authorList>
    </citation>
    <scope>NUCLEOTIDE SEQUENCE [LARGE SCALE GENOMIC DNA]</scope>
</reference>
<accession>A0A1G2G568</accession>
<proteinExistence type="predicted"/>
<dbReference type="AlphaFoldDB" id="A0A1G2G568"/>
<protein>
    <recommendedName>
        <fullName evidence="3">Xylose isomerase-like TIM barrel domain-containing protein</fullName>
    </recommendedName>
</protein>
<gene>
    <name evidence="1" type="ORF">A2756_03990</name>
</gene>
<evidence type="ECO:0000313" key="2">
    <source>
        <dbReference type="Proteomes" id="UP000177785"/>
    </source>
</evidence>
<evidence type="ECO:0000313" key="1">
    <source>
        <dbReference type="EMBL" id="OGZ44998.1"/>
    </source>
</evidence>
<dbReference type="STRING" id="1802115.A2756_03990"/>
<organism evidence="1 2">
    <name type="scientific">Candidatus Ryanbacteria bacterium RIFCSPHIGHO2_01_FULL_48_27</name>
    <dbReference type="NCBI Taxonomy" id="1802115"/>
    <lineage>
        <taxon>Bacteria</taxon>
        <taxon>Candidatus Ryaniibacteriota</taxon>
    </lineage>
</organism>
<dbReference type="Gene3D" id="3.20.20.150">
    <property type="entry name" value="Divalent-metal-dependent TIM barrel enzymes"/>
    <property type="match status" value="1"/>
</dbReference>